<evidence type="ECO:0000259" key="4">
    <source>
        <dbReference type="PROSITE" id="PS50932"/>
    </source>
</evidence>
<keyword evidence="2" id="KW-0238">DNA-binding</keyword>
<dbReference type="SMART" id="SM00354">
    <property type="entry name" value="HTH_LACI"/>
    <property type="match status" value="1"/>
</dbReference>
<accession>A0ABR6KP53</accession>
<evidence type="ECO:0000256" key="1">
    <source>
        <dbReference type="ARBA" id="ARBA00023015"/>
    </source>
</evidence>
<dbReference type="PANTHER" id="PTHR30146">
    <property type="entry name" value="LACI-RELATED TRANSCRIPTIONAL REPRESSOR"/>
    <property type="match status" value="1"/>
</dbReference>
<dbReference type="InterPro" id="IPR000843">
    <property type="entry name" value="HTH_LacI"/>
</dbReference>
<evidence type="ECO:0000256" key="2">
    <source>
        <dbReference type="ARBA" id="ARBA00023125"/>
    </source>
</evidence>
<name>A0ABR6KP53_9BACT</name>
<gene>
    <name evidence="5" type="ORF">GGQ57_003207</name>
</gene>
<proteinExistence type="predicted"/>
<dbReference type="InterPro" id="IPR001761">
    <property type="entry name" value="Peripla_BP/Lac1_sug-bd_dom"/>
</dbReference>
<keyword evidence="1" id="KW-0805">Transcription regulation</keyword>
<feature type="domain" description="HTH lacI-type" evidence="4">
    <location>
        <begin position="3"/>
        <end position="60"/>
    </location>
</feature>
<reference evidence="5 6" key="1">
    <citation type="submission" date="2020-08" db="EMBL/GenBank/DDBJ databases">
        <title>Genomic Encyclopedia of Type Strains, Phase IV (KMG-IV): sequencing the most valuable type-strain genomes for metagenomic binning, comparative biology and taxonomic classification.</title>
        <authorList>
            <person name="Goeker M."/>
        </authorList>
    </citation>
    <scope>NUCLEOTIDE SEQUENCE [LARGE SCALE GENOMIC DNA]</scope>
    <source>
        <strain evidence="5 6">DSM 102983</strain>
    </source>
</reference>
<dbReference type="InterPro" id="IPR028082">
    <property type="entry name" value="Peripla_BP_I"/>
</dbReference>
<protein>
    <submittedName>
        <fullName evidence="5">LacI family transcriptional regulator</fullName>
    </submittedName>
</protein>
<dbReference type="RefSeq" id="WP_122373428.1">
    <property type="nucleotide sequence ID" value="NZ_BMPB01000007.1"/>
</dbReference>
<dbReference type="InterPro" id="IPR010982">
    <property type="entry name" value="Lambda_DNA-bd_dom_sf"/>
</dbReference>
<dbReference type="Gene3D" id="1.10.260.40">
    <property type="entry name" value="lambda repressor-like DNA-binding domains"/>
    <property type="match status" value="1"/>
</dbReference>
<dbReference type="Proteomes" id="UP000533637">
    <property type="component" value="Unassembled WGS sequence"/>
</dbReference>
<keyword evidence="6" id="KW-1185">Reference proteome</keyword>
<evidence type="ECO:0000313" key="5">
    <source>
        <dbReference type="EMBL" id="MBB4623295.1"/>
    </source>
</evidence>
<dbReference type="SUPFAM" id="SSF53822">
    <property type="entry name" value="Periplasmic binding protein-like I"/>
    <property type="match status" value="1"/>
</dbReference>
<evidence type="ECO:0000256" key="3">
    <source>
        <dbReference type="ARBA" id="ARBA00023163"/>
    </source>
</evidence>
<comment type="caution">
    <text evidence="5">The sequence shown here is derived from an EMBL/GenBank/DDBJ whole genome shotgun (WGS) entry which is preliminary data.</text>
</comment>
<keyword evidence="3" id="KW-0804">Transcription</keyword>
<dbReference type="CDD" id="cd01392">
    <property type="entry name" value="HTH_LacI"/>
    <property type="match status" value="1"/>
</dbReference>
<dbReference type="Pfam" id="PF00532">
    <property type="entry name" value="Peripla_BP_1"/>
    <property type="match status" value="1"/>
</dbReference>
<dbReference type="EMBL" id="JACHOC010000006">
    <property type="protein sequence ID" value="MBB4623295.1"/>
    <property type="molecule type" value="Genomic_DNA"/>
</dbReference>
<sequence>MRTSLKDIAEKLKLSKATISWTLSGKGDEKGISLATQEKVFQCAKELNYQPNLLARSLHRGYSKTIGLIIPDITDSFYSKIACVIEKEADEQGYSVMIGNSESKIEKENKLIRLFKAKQVDGIILAPTKVSKSEIETLVDESFPLVLFDRYFPQIDTNYVIIDNEESSYQLVRKMIVDGARKIAIITTNSYLRTMNMRREGYARALMEMDFPVEPELYGEVPFVDYEHNIDKTLDTIFHDVPDVDGFFFSTHILAIEAFRYFYDKGIDLKKYELACIHSIPSFRALAPKINIAFMPIDEIGENAVRILLKSIESHQEQSKEKKKVETVVLHCKISTL</sequence>
<dbReference type="PANTHER" id="PTHR30146:SF109">
    <property type="entry name" value="HTH-TYPE TRANSCRIPTIONAL REGULATOR GALS"/>
    <property type="match status" value="1"/>
</dbReference>
<evidence type="ECO:0000313" key="6">
    <source>
        <dbReference type="Proteomes" id="UP000533637"/>
    </source>
</evidence>
<dbReference type="Pfam" id="PF00356">
    <property type="entry name" value="LacI"/>
    <property type="match status" value="1"/>
</dbReference>
<dbReference type="Gene3D" id="3.40.50.2300">
    <property type="match status" value="2"/>
</dbReference>
<dbReference type="SUPFAM" id="SSF47413">
    <property type="entry name" value="lambda repressor-like DNA-binding domains"/>
    <property type="match status" value="1"/>
</dbReference>
<organism evidence="5 6">
    <name type="scientific">Parabacteroides faecis</name>
    <dbReference type="NCBI Taxonomy" id="1217282"/>
    <lineage>
        <taxon>Bacteria</taxon>
        <taxon>Pseudomonadati</taxon>
        <taxon>Bacteroidota</taxon>
        <taxon>Bacteroidia</taxon>
        <taxon>Bacteroidales</taxon>
        <taxon>Tannerellaceae</taxon>
        <taxon>Parabacteroides</taxon>
    </lineage>
</organism>
<dbReference type="PROSITE" id="PS50932">
    <property type="entry name" value="HTH_LACI_2"/>
    <property type="match status" value="1"/>
</dbReference>